<evidence type="ECO:0000313" key="3">
    <source>
        <dbReference type="EMBL" id="ERH25473.1"/>
    </source>
</evidence>
<dbReference type="PATRIC" id="fig|1321818.3.peg.366"/>
<sequence length="58" mass="5990">MTSDQDDARASGGHKQSDDGEGWGLWPWIITPLALGGTGAAVAAGVASRKRHTTRTGI</sequence>
<dbReference type="AlphaFoldDB" id="U1S0Q3"/>
<dbReference type="EMBL" id="AWSE01000019">
    <property type="protein sequence ID" value="ERH25473.1"/>
    <property type="molecule type" value="Genomic_DNA"/>
</dbReference>
<organism evidence="3 4">
    <name type="scientific">Actinomyces johnsonii F0542</name>
    <dbReference type="NCBI Taxonomy" id="1321818"/>
    <lineage>
        <taxon>Bacteria</taxon>
        <taxon>Bacillati</taxon>
        <taxon>Actinomycetota</taxon>
        <taxon>Actinomycetes</taxon>
        <taxon>Actinomycetales</taxon>
        <taxon>Actinomycetaceae</taxon>
        <taxon>Actinomyces</taxon>
    </lineage>
</organism>
<reference evidence="3 4" key="1">
    <citation type="submission" date="2013-08" db="EMBL/GenBank/DDBJ databases">
        <authorList>
            <person name="Weinstock G."/>
            <person name="Sodergren E."/>
            <person name="Wylie T."/>
            <person name="Fulton L."/>
            <person name="Fulton R."/>
            <person name="Fronick C."/>
            <person name="O'Laughlin M."/>
            <person name="Godfrey J."/>
            <person name="Miner T."/>
            <person name="Herter B."/>
            <person name="Appelbaum E."/>
            <person name="Cordes M."/>
            <person name="Lek S."/>
            <person name="Wollam A."/>
            <person name="Pepin K.H."/>
            <person name="Palsikar V.B."/>
            <person name="Mitreva M."/>
            <person name="Wilson R.K."/>
        </authorList>
    </citation>
    <scope>NUCLEOTIDE SEQUENCE [LARGE SCALE GENOMIC DNA]</scope>
    <source>
        <strain evidence="3 4">F0542</strain>
    </source>
</reference>
<evidence type="ECO:0000256" key="2">
    <source>
        <dbReference type="SAM" id="Phobius"/>
    </source>
</evidence>
<dbReference type="RefSeq" id="WP_021609421.1">
    <property type="nucleotide sequence ID" value="NZ_KE951984.1"/>
</dbReference>
<protein>
    <submittedName>
        <fullName evidence="3">Uncharacterized protein</fullName>
    </submittedName>
</protein>
<dbReference type="HOGENOM" id="CLU_2968941_0_0_11"/>
<keyword evidence="2" id="KW-0472">Membrane</keyword>
<feature type="transmembrane region" description="Helical" evidence="2">
    <location>
        <begin position="25"/>
        <end position="47"/>
    </location>
</feature>
<comment type="caution">
    <text evidence="3">The sequence shown here is derived from an EMBL/GenBank/DDBJ whole genome shotgun (WGS) entry which is preliminary data.</text>
</comment>
<feature type="region of interest" description="Disordered" evidence="1">
    <location>
        <begin position="1"/>
        <end position="23"/>
    </location>
</feature>
<keyword evidence="4" id="KW-1185">Reference proteome</keyword>
<accession>U1S0Q3</accession>
<gene>
    <name evidence="3" type="ORF">HMPREF1979_00440</name>
</gene>
<keyword evidence="2" id="KW-1133">Transmembrane helix</keyword>
<name>U1S0Q3_9ACTO</name>
<evidence type="ECO:0000256" key="1">
    <source>
        <dbReference type="SAM" id="MobiDB-lite"/>
    </source>
</evidence>
<keyword evidence="2" id="KW-0812">Transmembrane</keyword>
<dbReference type="Proteomes" id="UP000016536">
    <property type="component" value="Unassembled WGS sequence"/>
</dbReference>
<evidence type="ECO:0000313" key="4">
    <source>
        <dbReference type="Proteomes" id="UP000016536"/>
    </source>
</evidence>
<proteinExistence type="predicted"/>